<dbReference type="AlphaFoldDB" id="A0A7M2XIN9"/>
<evidence type="ECO:0000313" key="2">
    <source>
        <dbReference type="EMBL" id="QOV97638.1"/>
    </source>
</evidence>
<keyword evidence="1" id="KW-0472">Membrane</keyword>
<keyword evidence="1" id="KW-1133">Transmembrane helix</keyword>
<name>A0A7M2XIN9_9NOCA</name>
<organism evidence="2 3">
    <name type="scientific">Rhodococcus pyridinivorans</name>
    <dbReference type="NCBI Taxonomy" id="103816"/>
    <lineage>
        <taxon>Bacteria</taxon>
        <taxon>Bacillati</taxon>
        <taxon>Actinomycetota</taxon>
        <taxon>Actinomycetes</taxon>
        <taxon>Mycobacteriales</taxon>
        <taxon>Nocardiaceae</taxon>
        <taxon>Rhodococcus</taxon>
    </lineage>
</organism>
<evidence type="ECO:0000256" key="1">
    <source>
        <dbReference type="SAM" id="Phobius"/>
    </source>
</evidence>
<evidence type="ECO:0000313" key="3">
    <source>
        <dbReference type="Proteomes" id="UP000593818"/>
    </source>
</evidence>
<reference evidence="2 3" key="1">
    <citation type="submission" date="2020-10" db="EMBL/GenBank/DDBJ databases">
        <title>Whole genome sequence of oil-degrading bacteria Rhodococcus pyridinivorans strain 5Ap.</title>
        <authorList>
            <person name="Akhremchuk A.E."/>
            <person name="Valentovich L.N."/>
            <person name="Charniauskaya M.I."/>
            <person name="Bukliarevich H.A."/>
            <person name="Titok M.A."/>
        </authorList>
    </citation>
    <scope>NUCLEOTIDE SEQUENCE [LARGE SCALE GENOMIC DNA]</scope>
    <source>
        <strain evidence="2 3">5Ap</strain>
    </source>
</reference>
<dbReference type="Proteomes" id="UP000593818">
    <property type="component" value="Chromosome"/>
</dbReference>
<keyword evidence="3" id="KW-1185">Reference proteome</keyword>
<accession>A0A7M2XIN9</accession>
<feature type="transmembrane region" description="Helical" evidence="1">
    <location>
        <begin position="29"/>
        <end position="48"/>
    </location>
</feature>
<gene>
    <name evidence="2" type="ORF">INP59_17090</name>
</gene>
<dbReference type="EMBL" id="CP063450">
    <property type="protein sequence ID" value="QOV97638.1"/>
    <property type="molecule type" value="Genomic_DNA"/>
</dbReference>
<sequence length="51" mass="5386">MSAPIDTDEGWAAYRAATDNLDRISNRDLALYLAMLAVAALCCIAAIAGGW</sequence>
<proteinExistence type="predicted"/>
<protein>
    <submittedName>
        <fullName evidence="2">Uncharacterized protein</fullName>
    </submittedName>
</protein>
<keyword evidence="1" id="KW-0812">Transmembrane</keyword>
<dbReference type="RefSeq" id="WP_193902418.1">
    <property type="nucleotide sequence ID" value="NZ_CP063450.1"/>
</dbReference>